<keyword evidence="3" id="KW-1185">Reference proteome</keyword>
<reference evidence="2 3" key="1">
    <citation type="submission" date="2017-06" db="EMBL/GenBank/DDBJ databases">
        <title>Comparative genomic analysis of Ambrosia Fusariam Clade fungi.</title>
        <authorList>
            <person name="Stajich J.E."/>
            <person name="Carrillo J."/>
            <person name="Kijimoto T."/>
            <person name="Eskalen A."/>
            <person name="O'Donnell K."/>
            <person name="Kasson M."/>
        </authorList>
    </citation>
    <scope>NUCLEOTIDE SEQUENCE [LARGE SCALE GENOMIC DNA]</scope>
    <source>
        <strain evidence="2 3">UCR1854</strain>
    </source>
</reference>
<accession>A0A430KX83</accession>
<protein>
    <submittedName>
        <fullName evidence="2">Uncharacterized protein</fullName>
    </submittedName>
</protein>
<dbReference type="Proteomes" id="UP000287124">
    <property type="component" value="Unassembled WGS sequence"/>
</dbReference>
<organism evidence="2 3">
    <name type="scientific">Fusarium euwallaceae</name>
    <dbReference type="NCBI Taxonomy" id="1147111"/>
    <lineage>
        <taxon>Eukaryota</taxon>
        <taxon>Fungi</taxon>
        <taxon>Dikarya</taxon>
        <taxon>Ascomycota</taxon>
        <taxon>Pezizomycotina</taxon>
        <taxon>Sordariomycetes</taxon>
        <taxon>Hypocreomycetidae</taxon>
        <taxon>Hypocreales</taxon>
        <taxon>Nectriaceae</taxon>
        <taxon>Fusarium</taxon>
        <taxon>Fusarium solani species complex</taxon>
    </lineage>
</organism>
<dbReference type="EMBL" id="MIKF01001146">
    <property type="protein sequence ID" value="RTE68117.1"/>
    <property type="molecule type" value="Genomic_DNA"/>
</dbReference>
<comment type="caution">
    <text evidence="2">The sequence shown here is derived from an EMBL/GenBank/DDBJ whole genome shotgun (WGS) entry which is preliminary data.</text>
</comment>
<feature type="non-terminal residue" evidence="2">
    <location>
        <position position="60"/>
    </location>
</feature>
<gene>
    <name evidence="2" type="ORF">BHE90_017506</name>
</gene>
<evidence type="ECO:0000256" key="1">
    <source>
        <dbReference type="SAM" id="MobiDB-lite"/>
    </source>
</evidence>
<proteinExistence type="predicted"/>
<evidence type="ECO:0000313" key="3">
    <source>
        <dbReference type="Proteomes" id="UP000287124"/>
    </source>
</evidence>
<sequence>MAKVSQELGELKETIHYMRGVQDVQNQTIERLLSLHGPGTGVEDLEEESEDPILLPGDES</sequence>
<name>A0A430KX83_9HYPO</name>
<evidence type="ECO:0000313" key="2">
    <source>
        <dbReference type="EMBL" id="RTE68117.1"/>
    </source>
</evidence>
<dbReference type="AlphaFoldDB" id="A0A430KX83"/>
<feature type="region of interest" description="Disordered" evidence="1">
    <location>
        <begin position="36"/>
        <end position="60"/>
    </location>
</feature>